<keyword evidence="10" id="KW-0175">Coiled coil</keyword>
<evidence type="ECO:0000256" key="3">
    <source>
        <dbReference type="ARBA" id="ARBA00022448"/>
    </source>
</evidence>
<keyword evidence="8 9" id="KW-0472">Membrane</keyword>
<evidence type="ECO:0000256" key="5">
    <source>
        <dbReference type="ARBA" id="ARBA00022519"/>
    </source>
</evidence>
<dbReference type="InterPro" id="IPR006144">
    <property type="entry name" value="Secretion_HlyD_CS"/>
</dbReference>
<dbReference type="InterPro" id="IPR010129">
    <property type="entry name" value="T1SS_HlyD"/>
</dbReference>
<comment type="caution">
    <text evidence="13">The sequence shown here is derived from an EMBL/GenBank/DDBJ whole genome shotgun (WGS) entry which is preliminary data.</text>
</comment>
<keyword evidence="7 9" id="KW-1133">Transmembrane helix</keyword>
<dbReference type="Gene3D" id="2.40.30.170">
    <property type="match status" value="1"/>
</dbReference>
<dbReference type="InterPro" id="IPR050739">
    <property type="entry name" value="MFP"/>
</dbReference>
<proteinExistence type="inferred from homology"/>
<evidence type="ECO:0000256" key="8">
    <source>
        <dbReference type="ARBA" id="ARBA00023136"/>
    </source>
</evidence>
<evidence type="ECO:0000259" key="12">
    <source>
        <dbReference type="Pfam" id="PF26002"/>
    </source>
</evidence>
<dbReference type="PANTHER" id="PTHR30386">
    <property type="entry name" value="MEMBRANE FUSION SUBUNIT OF EMRAB-TOLC MULTIDRUG EFFLUX PUMP"/>
    <property type="match status" value="1"/>
</dbReference>
<evidence type="ECO:0000313" key="14">
    <source>
        <dbReference type="Proteomes" id="UP000313645"/>
    </source>
</evidence>
<keyword evidence="14" id="KW-1185">Reference proteome</keyword>
<dbReference type="NCBIfam" id="TIGR01843">
    <property type="entry name" value="type_I_hlyD"/>
    <property type="match status" value="1"/>
</dbReference>
<comment type="similarity">
    <text evidence="2 9">Belongs to the membrane fusion protein (MFP) (TC 8.A.1) family.</text>
</comment>
<dbReference type="PANTHER" id="PTHR30386:SF27">
    <property type="entry name" value="MEMBRANE FUSION PROTEIN (MFP) FAMILY PROTEIN"/>
    <property type="match status" value="1"/>
</dbReference>
<dbReference type="InterPro" id="IPR058982">
    <property type="entry name" value="Beta-barrel_AprE"/>
</dbReference>
<evidence type="ECO:0000256" key="7">
    <source>
        <dbReference type="ARBA" id="ARBA00022989"/>
    </source>
</evidence>
<keyword evidence="3 9" id="KW-0813">Transport</keyword>
<feature type="coiled-coil region" evidence="10">
    <location>
        <begin position="182"/>
        <end position="209"/>
    </location>
</feature>
<feature type="domain" description="AprE-like beta-barrel" evidence="12">
    <location>
        <begin position="347"/>
        <end position="435"/>
    </location>
</feature>
<gene>
    <name evidence="13" type="ORF">EZI54_21665</name>
</gene>
<evidence type="ECO:0000256" key="10">
    <source>
        <dbReference type="SAM" id="Coils"/>
    </source>
</evidence>
<protein>
    <recommendedName>
        <fullName evidence="9">Membrane fusion protein (MFP) family protein</fullName>
    </recommendedName>
</protein>
<dbReference type="PROSITE" id="PS00543">
    <property type="entry name" value="HLYD_FAMILY"/>
    <property type="match status" value="1"/>
</dbReference>
<dbReference type="RefSeq" id="WP_131483971.1">
    <property type="nucleotide sequence ID" value="NZ_SJDL01000052.1"/>
</dbReference>
<evidence type="ECO:0000256" key="2">
    <source>
        <dbReference type="ARBA" id="ARBA00009477"/>
    </source>
</evidence>
<reference evidence="13 14" key="1">
    <citation type="submission" date="2019-02" db="EMBL/GenBank/DDBJ databases">
        <title>Marinobacter halodurans sp. nov., a marine bacterium isolated from sea tidal flat.</title>
        <authorList>
            <person name="Yoo Y."/>
            <person name="Lee D.W."/>
            <person name="Kim B.S."/>
            <person name="Kim J.-J."/>
        </authorList>
    </citation>
    <scope>NUCLEOTIDE SEQUENCE [LARGE SCALE GENOMIC DNA]</scope>
    <source>
        <strain evidence="13 14">YJ-S3-2</strain>
    </source>
</reference>
<evidence type="ECO:0000256" key="6">
    <source>
        <dbReference type="ARBA" id="ARBA00022692"/>
    </source>
</evidence>
<feature type="domain" description="AprE-like long alpha-helical hairpin" evidence="11">
    <location>
        <begin position="116"/>
        <end position="303"/>
    </location>
</feature>
<name>A0ABY1ZGQ4_9GAMM</name>
<evidence type="ECO:0000259" key="11">
    <source>
        <dbReference type="Pfam" id="PF25994"/>
    </source>
</evidence>
<keyword evidence="4 9" id="KW-1003">Cell membrane</keyword>
<comment type="subcellular location">
    <subcellularLocation>
        <location evidence="1 9">Cell inner membrane</location>
        <topology evidence="1 9">Single-pass membrane protein</topology>
    </subcellularLocation>
</comment>
<keyword evidence="5 9" id="KW-0997">Cell inner membrane</keyword>
<evidence type="ECO:0000256" key="9">
    <source>
        <dbReference type="RuleBase" id="RU365093"/>
    </source>
</evidence>
<dbReference type="PRINTS" id="PR01490">
    <property type="entry name" value="RTXTOXIND"/>
</dbReference>
<dbReference type="Pfam" id="PF25994">
    <property type="entry name" value="HH_AprE"/>
    <property type="match status" value="1"/>
</dbReference>
<dbReference type="Proteomes" id="UP000313645">
    <property type="component" value="Unassembled WGS sequence"/>
</dbReference>
<organism evidence="13 14">
    <name type="scientific">Marinobacter halodurans</name>
    <dbReference type="NCBI Taxonomy" id="2528979"/>
    <lineage>
        <taxon>Bacteria</taxon>
        <taxon>Pseudomonadati</taxon>
        <taxon>Pseudomonadota</taxon>
        <taxon>Gammaproteobacteria</taxon>
        <taxon>Pseudomonadales</taxon>
        <taxon>Marinobacteraceae</taxon>
        <taxon>Marinobacter</taxon>
    </lineage>
</organism>
<keyword evidence="6 9" id="KW-0812">Transmembrane</keyword>
<evidence type="ECO:0000313" key="13">
    <source>
        <dbReference type="EMBL" id="TBW48118.1"/>
    </source>
</evidence>
<dbReference type="EMBL" id="SJDL01000052">
    <property type="protein sequence ID" value="TBW48118.1"/>
    <property type="molecule type" value="Genomic_DNA"/>
</dbReference>
<evidence type="ECO:0000256" key="4">
    <source>
        <dbReference type="ARBA" id="ARBA00022475"/>
    </source>
</evidence>
<dbReference type="InterPro" id="IPR058781">
    <property type="entry name" value="HH_AprE-like"/>
</dbReference>
<evidence type="ECO:0000256" key="1">
    <source>
        <dbReference type="ARBA" id="ARBA00004377"/>
    </source>
</evidence>
<accession>A0ABY1ZGQ4</accession>
<feature type="transmembrane region" description="Helical" evidence="9">
    <location>
        <begin position="42"/>
        <end position="60"/>
    </location>
</feature>
<sequence length="458" mass="51782">MKIFPLKKKDEKRDALSQKDILEFMPAAIEIEKTPASPVGRVILYVIILLFVIAGLWATFGKIDIVATAGGKIVPNERIKVIQPLETASVAVIHVEEGQEVKKGDPLITLNTSLTQADVRRLQQEWTSVAVQVIRLQALANWFEQPLSEAPTIRTGDKKLAFALPEQQYLLNQEVNEIYSRLGGFSQEARRLNAERDMAEAELSKNERLLAVLGERVNAYEVMLEKQLGSRMDYLEVKQQQIEVEENVAVQRARIAQLEASIQASKFERQTFTSEHYKQTLDQLQQVRVQAASLFEEKAKAQQRDSQYRLKAPIGGQVQQLDVHTIGGVVTPAQPLMVIVPEQGTMEVEALVLNKDIGFVHEGQNAEVKIDTFNFTKYGVIDAEILSLSDDAIQHEELGLVYSARIKLRQDGLQVENRWVKLSPGMSVVVEIKTGKRRLIEYFLSPLLRYKQESVRER</sequence>
<dbReference type="Pfam" id="PF26002">
    <property type="entry name" value="Beta-barrel_AprE"/>
    <property type="match status" value="1"/>
</dbReference>